<dbReference type="EC" id="3.4.19.13" evidence="11"/>
<dbReference type="Gene3D" id="3.60.20.40">
    <property type="match status" value="1"/>
</dbReference>
<evidence type="ECO:0000256" key="4">
    <source>
        <dbReference type="ARBA" id="ARBA00022679"/>
    </source>
</evidence>
<dbReference type="AlphaFoldDB" id="A0A3N1LC01"/>
<evidence type="ECO:0000256" key="9">
    <source>
        <dbReference type="PIRSR" id="PIRSR600101-1"/>
    </source>
</evidence>
<feature type="active site" description="Nucleophile" evidence="9">
    <location>
        <position position="358"/>
    </location>
</feature>
<dbReference type="PANTHER" id="PTHR43199:SF1">
    <property type="entry name" value="GLUTATHIONE HYDROLASE PROENZYME"/>
    <property type="match status" value="1"/>
</dbReference>
<dbReference type="InterPro" id="IPR029055">
    <property type="entry name" value="Ntn_hydrolases_N"/>
</dbReference>
<evidence type="ECO:0000313" key="12">
    <source>
        <dbReference type="EMBL" id="ROP90521.1"/>
    </source>
</evidence>
<comment type="catalytic activity">
    <reaction evidence="2 11">
        <text>glutathione + H2O = L-cysteinylglycine + L-glutamate</text>
        <dbReference type="Rhea" id="RHEA:28807"/>
        <dbReference type="ChEBI" id="CHEBI:15377"/>
        <dbReference type="ChEBI" id="CHEBI:29985"/>
        <dbReference type="ChEBI" id="CHEBI:57925"/>
        <dbReference type="ChEBI" id="CHEBI:61694"/>
        <dbReference type="EC" id="3.4.19.13"/>
    </reaction>
</comment>
<comment type="PTM">
    <text evidence="11">Cleaved by autocatalysis into a large and a small subunit.</text>
</comment>
<evidence type="ECO:0000256" key="2">
    <source>
        <dbReference type="ARBA" id="ARBA00001089"/>
    </source>
</evidence>
<comment type="catalytic activity">
    <reaction evidence="8 11">
        <text>an N-terminal (5-L-glutamyl)-[peptide] + an alpha-amino acid = 5-L-glutamyl amino acid + an N-terminal L-alpha-aminoacyl-[peptide]</text>
        <dbReference type="Rhea" id="RHEA:23904"/>
        <dbReference type="Rhea" id="RHEA-COMP:9780"/>
        <dbReference type="Rhea" id="RHEA-COMP:9795"/>
        <dbReference type="ChEBI" id="CHEBI:77644"/>
        <dbReference type="ChEBI" id="CHEBI:78597"/>
        <dbReference type="ChEBI" id="CHEBI:78599"/>
        <dbReference type="ChEBI" id="CHEBI:78608"/>
        <dbReference type="EC" id="2.3.2.2"/>
    </reaction>
</comment>
<dbReference type="InterPro" id="IPR000101">
    <property type="entry name" value="GGT_peptidase"/>
</dbReference>
<evidence type="ECO:0000256" key="3">
    <source>
        <dbReference type="ARBA" id="ARBA00009381"/>
    </source>
</evidence>
<dbReference type="Proteomes" id="UP000278222">
    <property type="component" value="Unassembled WGS sequence"/>
</dbReference>
<evidence type="ECO:0000256" key="5">
    <source>
        <dbReference type="ARBA" id="ARBA00022801"/>
    </source>
</evidence>
<dbReference type="GO" id="GO:0036374">
    <property type="term" value="F:glutathione hydrolase activity"/>
    <property type="evidence" value="ECO:0007669"/>
    <property type="project" value="UniProtKB-UniRule"/>
</dbReference>
<sequence>MERGMVVAPQNDAAEVGARIFLAGGNAVDAAVATAFAQGVMDQMMCGMAGFGAAHVYLPKQGVHAVINFFSKAPLAVRPDMWRDILEYETRDGFGFVLKGRVNDLGYQSVAVPGTVAGLHGMHSLYGRLPWADVVLPAARIAEEGYRITPAVHDYWTKIENMGRVEIIDRLRFTPEYASLFFDGEGVPLRPGTKVSNPDYGRSLRAVAADGPAAFYRGAMADAIAADFAARGGLLAKADLETYEAEWTPPIWGSYRGLRVASNPPPGCGAMLLRMLHILEHFDLKALGFNTPEYIRVVAEAMKRAQIVKDRDIGDPHFVDIPAEAIFDREAARADAEAIRRGEVAKVPRASTVEGADTTHLCTLDADGNTVTMTHTLGMQSGVITPGLGFMYNGAMAMFDPRPGRSQSLAPNKRRVSSLAPTILFKGDDPFLILGAPGGSNIPMGILQVILNVVDHGMSVVEAVNAPRFSATGDAIDVASRIPVMTCEALGAMGYQTIRSVLPYICARVHAIMVDGDQVTGGADPSTGGSILTV</sequence>
<dbReference type="PRINTS" id="PR01210">
    <property type="entry name" value="GGTRANSPTASE"/>
</dbReference>
<comment type="caution">
    <text evidence="12">The sequence shown here is derived from an EMBL/GenBank/DDBJ whole genome shotgun (WGS) entry which is preliminary data.</text>
</comment>
<proteinExistence type="inferred from homology"/>
<dbReference type="GO" id="GO:0103068">
    <property type="term" value="F:leukotriene C4 gamma-glutamyl transferase activity"/>
    <property type="evidence" value="ECO:0007669"/>
    <property type="project" value="UniProtKB-EC"/>
</dbReference>
<keyword evidence="4 11" id="KW-0808">Transferase</keyword>
<dbReference type="PANTHER" id="PTHR43199">
    <property type="entry name" value="GLUTATHIONE HYDROLASE"/>
    <property type="match status" value="1"/>
</dbReference>
<protein>
    <recommendedName>
        <fullName evidence="11">Glutathione hydrolase proenzyme</fullName>
        <ecNumber evidence="11">2.3.2.2</ecNumber>
        <ecNumber evidence="11">3.4.19.13</ecNumber>
    </recommendedName>
    <component>
        <recommendedName>
            <fullName evidence="11">Glutathione hydrolase large chain</fullName>
        </recommendedName>
    </component>
    <component>
        <recommendedName>
            <fullName evidence="11">Glutathione hydrolase small chain</fullName>
        </recommendedName>
    </component>
</protein>
<dbReference type="Pfam" id="PF01019">
    <property type="entry name" value="G_glu_transpept"/>
    <property type="match status" value="1"/>
</dbReference>
<comment type="subunit">
    <text evidence="11">This enzyme consists of two polypeptide chains, which are synthesized in precursor form from a single polypeptide.</text>
</comment>
<evidence type="ECO:0000256" key="11">
    <source>
        <dbReference type="RuleBase" id="RU368036"/>
    </source>
</evidence>
<comment type="catalytic activity">
    <reaction evidence="1 11">
        <text>an S-substituted glutathione + H2O = an S-substituted L-cysteinylglycine + L-glutamate</text>
        <dbReference type="Rhea" id="RHEA:59468"/>
        <dbReference type="ChEBI" id="CHEBI:15377"/>
        <dbReference type="ChEBI" id="CHEBI:29985"/>
        <dbReference type="ChEBI" id="CHEBI:90779"/>
        <dbReference type="ChEBI" id="CHEBI:143103"/>
        <dbReference type="EC" id="3.4.19.13"/>
    </reaction>
</comment>
<dbReference type="GO" id="GO:0006750">
    <property type="term" value="P:glutathione biosynthetic process"/>
    <property type="evidence" value="ECO:0007669"/>
    <property type="project" value="UniProtKB-KW"/>
</dbReference>
<organism evidence="12 13">
    <name type="scientific">Stella humosa</name>
    <dbReference type="NCBI Taxonomy" id="94"/>
    <lineage>
        <taxon>Bacteria</taxon>
        <taxon>Pseudomonadati</taxon>
        <taxon>Pseudomonadota</taxon>
        <taxon>Alphaproteobacteria</taxon>
        <taxon>Rhodospirillales</taxon>
        <taxon>Stellaceae</taxon>
        <taxon>Stella</taxon>
    </lineage>
</organism>
<dbReference type="InterPro" id="IPR043138">
    <property type="entry name" value="GGT_lsub"/>
</dbReference>
<dbReference type="NCBIfam" id="TIGR00066">
    <property type="entry name" value="g_glut_trans"/>
    <property type="match status" value="1"/>
</dbReference>
<keyword evidence="6 11" id="KW-0865">Zymogen</keyword>
<dbReference type="InterPro" id="IPR043137">
    <property type="entry name" value="GGT_ssub_C"/>
</dbReference>
<evidence type="ECO:0000313" key="13">
    <source>
        <dbReference type="Proteomes" id="UP000278222"/>
    </source>
</evidence>
<comment type="pathway">
    <text evidence="11">Sulfur metabolism; glutathione metabolism.</text>
</comment>
<reference evidence="12 13" key="1">
    <citation type="submission" date="2018-11" db="EMBL/GenBank/DDBJ databases">
        <title>Genomic Encyclopedia of Type Strains, Phase IV (KMG-IV): sequencing the most valuable type-strain genomes for metagenomic binning, comparative biology and taxonomic classification.</title>
        <authorList>
            <person name="Goeker M."/>
        </authorList>
    </citation>
    <scope>NUCLEOTIDE SEQUENCE [LARGE SCALE GENOMIC DNA]</scope>
    <source>
        <strain evidence="12 13">DSM 5900</strain>
    </source>
</reference>
<name>A0A3N1LC01_9PROT</name>
<keyword evidence="5 11" id="KW-0378">Hydrolase</keyword>
<feature type="binding site" evidence="10">
    <location>
        <begin position="417"/>
        <end position="418"/>
    </location>
    <ligand>
        <name>L-glutamate</name>
        <dbReference type="ChEBI" id="CHEBI:29985"/>
    </ligand>
</feature>
<dbReference type="EC" id="2.3.2.2" evidence="11"/>
<keyword evidence="13" id="KW-1185">Reference proteome</keyword>
<dbReference type="UniPathway" id="UPA00204"/>
<gene>
    <name evidence="12" type="ORF">EDC65_2371</name>
</gene>
<evidence type="ECO:0000256" key="6">
    <source>
        <dbReference type="ARBA" id="ARBA00023145"/>
    </source>
</evidence>
<keyword evidence="7 11" id="KW-0012">Acyltransferase</keyword>
<dbReference type="EMBL" id="RJKX01000014">
    <property type="protein sequence ID" value="ROP90521.1"/>
    <property type="molecule type" value="Genomic_DNA"/>
</dbReference>
<evidence type="ECO:0000256" key="8">
    <source>
        <dbReference type="ARBA" id="ARBA00047417"/>
    </source>
</evidence>
<evidence type="ECO:0000256" key="1">
    <source>
        <dbReference type="ARBA" id="ARBA00001049"/>
    </source>
</evidence>
<feature type="binding site" evidence="10">
    <location>
        <position position="439"/>
    </location>
    <ligand>
        <name>L-glutamate</name>
        <dbReference type="ChEBI" id="CHEBI:29985"/>
    </ligand>
</feature>
<dbReference type="SUPFAM" id="SSF56235">
    <property type="entry name" value="N-terminal nucleophile aminohydrolases (Ntn hydrolases)"/>
    <property type="match status" value="1"/>
</dbReference>
<evidence type="ECO:0000256" key="10">
    <source>
        <dbReference type="PIRSR" id="PIRSR600101-2"/>
    </source>
</evidence>
<comment type="similarity">
    <text evidence="3 11">Belongs to the gamma-glutamyltransferase family.</text>
</comment>
<accession>A0A3N1LC01</accession>
<dbReference type="GO" id="GO:0006751">
    <property type="term" value="P:glutathione catabolic process"/>
    <property type="evidence" value="ECO:0007669"/>
    <property type="project" value="UniProtKB-UniRule"/>
</dbReference>
<evidence type="ECO:0000256" key="7">
    <source>
        <dbReference type="ARBA" id="ARBA00023315"/>
    </source>
</evidence>
<dbReference type="RefSeq" id="WP_197735760.1">
    <property type="nucleotide sequence ID" value="NZ_AP019700.1"/>
</dbReference>
<keyword evidence="11" id="KW-0317">Glutathione biosynthesis</keyword>
<dbReference type="InterPro" id="IPR051792">
    <property type="entry name" value="GGT_bact"/>
</dbReference>
<dbReference type="Gene3D" id="1.10.246.130">
    <property type="match status" value="1"/>
</dbReference>